<dbReference type="EMBL" id="JAERUA010000011">
    <property type="protein sequence ID" value="KAI1893576.1"/>
    <property type="molecule type" value="Genomic_DNA"/>
</dbReference>
<dbReference type="Gene3D" id="1.25.40.10">
    <property type="entry name" value="Tetratricopeptide repeat domain"/>
    <property type="match status" value="4"/>
</dbReference>
<sequence>MKKLFGRCISFLICHAVLAQSDVMMESRNNNGYDNLTFLNPSKNMVPSYLLRILYTCSKPAEVYMEVLVSSDTEPAKTVFEKRWRCEPGPSRVRRLILHFPDWLVYRGDWKIVDSEWVNGGIIRAWIIRDGFASDYGAALVRSLVLLQPIHPYSRPLKEHQLCPSWDMDVLWRIRRDIIPRCPEEQEIVPFLSVLYASTGENFGITRTLSRYDNKVLEQLRAKAILSPWCVFSTWLFLSQPCRSRLCGVLHHIDSNNNYASPVMFLTNSGHLHVQVSGGNGVSTAFLSNFQVPVQQWCGISLELLGRLANLTAVCFGAKGHTTQLADHTFRHPVLLDDTDGYFIVGGGQFVRGVEGFFGPTVYSRNRVPSLTVSEPSIPSAVQATNVAEWFLSCQKFKEELLLKMVGYSLKKREGISTESCMDCYSVWISQGVPSHASPQSEAWEAPVAPRRRHATRLACISATRSGDMTGKLETVGRSLHSMALRQLMQRGKTEAIRGVMPLLLQAGCLGDNSALHLSSVLYSSGLGIRKQPSKARLLSLLAAQQDWRLALLRLGHLHHFGEHDIPPDPALAYAYYANIATQTSADMHGPSPQQTFVESIYLNNEDVLKMQTNENDDLFLWLKHQARTGAAEAEQAVAQMLFWGQQGVSPDIPTAVKHYERGAIRLEDPTSMYNYAIVLLKGQGVEKDIPKAVKFLRKAVEQNFVPAINALGWYFEQYEKDYAQAVKLWEQADDLGSGEAAVNLGAIHAQGLYPGKPVSQYLAYTYYLKSAQRGHIDGAIRLAEVWNRGIPGLVKRLPLDAVVWMKWASEQNGHLGTVLRKALDAYFHQDWLTALIYYLMAAEVGFAAAQFNVAYLCEKNPGGFLDSAFVTDCMWKYYNLSIQSQSPAPYALIKMGDLIYSSQERGRRDVATVTRLYTKAVLRNDPQGWYSLGLLVQEGEVLPGSVLVELDLQELHLADNYTVLTTLYQRCRDHESRDSYFPCSLALFYTHMQSIWKLHSNTLKVSSAVVMAAVAFLMLSRRRLLGPLSHV</sequence>
<dbReference type="PANTHER" id="PTHR44444">
    <property type="entry name" value="PROTEIN SEL-1 HOMOLOG 3"/>
    <property type="match status" value="1"/>
</dbReference>
<feature type="chain" id="PRO_5035856230" evidence="1">
    <location>
        <begin position="20"/>
        <end position="1032"/>
    </location>
</feature>
<evidence type="ECO:0000313" key="3">
    <source>
        <dbReference type="Proteomes" id="UP000829720"/>
    </source>
</evidence>
<evidence type="ECO:0000256" key="1">
    <source>
        <dbReference type="SAM" id="SignalP"/>
    </source>
</evidence>
<protein>
    <submittedName>
        <fullName evidence="2">Uncharacterized protein</fullName>
    </submittedName>
</protein>
<keyword evidence="3" id="KW-1185">Reference proteome</keyword>
<dbReference type="PANTHER" id="PTHR44444:SF4">
    <property type="entry name" value="PROTEIN SEL-1 HOMOLOG 3 ISOFORM X1"/>
    <property type="match status" value="1"/>
</dbReference>
<dbReference type="InterPro" id="IPR042756">
    <property type="entry name" value="Sel-1L3"/>
</dbReference>
<keyword evidence="1" id="KW-0732">Signal</keyword>
<dbReference type="AlphaFoldDB" id="A0A8T3DBB3"/>
<dbReference type="InterPro" id="IPR006597">
    <property type="entry name" value="Sel1-like"/>
</dbReference>
<dbReference type="SUPFAM" id="SSF81901">
    <property type="entry name" value="HCP-like"/>
    <property type="match status" value="3"/>
</dbReference>
<name>A0A8T3DBB3_9TELE</name>
<dbReference type="Pfam" id="PF08238">
    <property type="entry name" value="Sel1"/>
    <property type="match status" value="6"/>
</dbReference>
<feature type="signal peptide" evidence="1">
    <location>
        <begin position="1"/>
        <end position="19"/>
    </location>
</feature>
<reference evidence="2" key="1">
    <citation type="submission" date="2021-01" db="EMBL/GenBank/DDBJ databases">
        <authorList>
            <person name="Zahm M."/>
            <person name="Roques C."/>
            <person name="Cabau C."/>
            <person name="Klopp C."/>
            <person name="Donnadieu C."/>
            <person name="Jouanno E."/>
            <person name="Lampietro C."/>
            <person name="Louis A."/>
            <person name="Herpin A."/>
            <person name="Echchiki A."/>
            <person name="Berthelot C."/>
            <person name="Parey E."/>
            <person name="Roest-Crollius H."/>
            <person name="Braasch I."/>
            <person name="Postlethwait J."/>
            <person name="Bobe J."/>
            <person name="Montfort J."/>
            <person name="Bouchez O."/>
            <person name="Begum T."/>
            <person name="Mejri S."/>
            <person name="Adams A."/>
            <person name="Chen W.-J."/>
            <person name="Guiguen Y."/>
        </authorList>
    </citation>
    <scope>NUCLEOTIDE SEQUENCE</scope>
    <source>
        <tissue evidence="2">Blood</tissue>
    </source>
</reference>
<proteinExistence type="predicted"/>
<evidence type="ECO:0000313" key="2">
    <source>
        <dbReference type="EMBL" id="KAI1893576.1"/>
    </source>
</evidence>
<dbReference type="OrthoDB" id="272077at2759"/>
<accession>A0A8T3DBB3</accession>
<gene>
    <name evidence="2" type="ORF">AGOR_G00125140</name>
</gene>
<dbReference type="Proteomes" id="UP000829720">
    <property type="component" value="Unassembled WGS sequence"/>
</dbReference>
<dbReference type="SMART" id="SM00671">
    <property type="entry name" value="SEL1"/>
    <property type="match status" value="7"/>
</dbReference>
<organism evidence="2 3">
    <name type="scientific">Albula goreensis</name>
    <dbReference type="NCBI Taxonomy" id="1534307"/>
    <lineage>
        <taxon>Eukaryota</taxon>
        <taxon>Metazoa</taxon>
        <taxon>Chordata</taxon>
        <taxon>Craniata</taxon>
        <taxon>Vertebrata</taxon>
        <taxon>Euteleostomi</taxon>
        <taxon>Actinopterygii</taxon>
        <taxon>Neopterygii</taxon>
        <taxon>Teleostei</taxon>
        <taxon>Albuliformes</taxon>
        <taxon>Albulidae</taxon>
        <taxon>Albula</taxon>
    </lineage>
</organism>
<dbReference type="InterPro" id="IPR011990">
    <property type="entry name" value="TPR-like_helical_dom_sf"/>
</dbReference>
<comment type="caution">
    <text evidence="2">The sequence shown here is derived from an EMBL/GenBank/DDBJ whole genome shotgun (WGS) entry which is preliminary data.</text>
</comment>